<evidence type="ECO:0000313" key="5">
    <source>
        <dbReference type="EMBL" id="MBL0404050.1"/>
    </source>
</evidence>
<dbReference type="SUPFAM" id="SSF53474">
    <property type="entry name" value="alpha/beta-Hydrolases"/>
    <property type="match status" value="1"/>
</dbReference>
<dbReference type="SMART" id="SM00824">
    <property type="entry name" value="PKS_TE"/>
    <property type="match status" value="1"/>
</dbReference>
<organism evidence="5 6">
    <name type="scientific">Microvirga aerilata</name>
    <dbReference type="NCBI Taxonomy" id="670292"/>
    <lineage>
        <taxon>Bacteria</taxon>
        <taxon>Pseudomonadati</taxon>
        <taxon>Pseudomonadota</taxon>
        <taxon>Alphaproteobacteria</taxon>
        <taxon>Hyphomicrobiales</taxon>
        <taxon>Methylobacteriaceae</taxon>
        <taxon>Microvirga</taxon>
    </lineage>
</organism>
<dbReference type="SUPFAM" id="SSF47336">
    <property type="entry name" value="ACP-like"/>
    <property type="match status" value="1"/>
</dbReference>
<dbReference type="PANTHER" id="PTHR43201">
    <property type="entry name" value="ACYL-COA SYNTHETASE"/>
    <property type="match status" value="1"/>
</dbReference>
<dbReference type="InterPro" id="IPR045851">
    <property type="entry name" value="AMP-bd_C_sf"/>
</dbReference>
<evidence type="ECO:0000256" key="3">
    <source>
        <dbReference type="SAM" id="MobiDB-lite"/>
    </source>
</evidence>
<keyword evidence="6" id="KW-1185">Reference proteome</keyword>
<dbReference type="EMBL" id="JAEQMY010000009">
    <property type="protein sequence ID" value="MBL0404050.1"/>
    <property type="molecule type" value="Genomic_DNA"/>
</dbReference>
<dbReference type="InterPro" id="IPR000873">
    <property type="entry name" value="AMP-dep_synth/lig_dom"/>
</dbReference>
<dbReference type="Gene3D" id="3.40.50.12780">
    <property type="entry name" value="N-terminal domain of ligase-like"/>
    <property type="match status" value="1"/>
</dbReference>
<dbReference type="InterPro" id="IPR029058">
    <property type="entry name" value="AB_hydrolase_fold"/>
</dbReference>
<dbReference type="Pfam" id="PF00975">
    <property type="entry name" value="Thioesterase"/>
    <property type="match status" value="1"/>
</dbReference>
<feature type="region of interest" description="Disordered" evidence="3">
    <location>
        <begin position="527"/>
        <end position="549"/>
    </location>
</feature>
<proteinExistence type="inferred from homology"/>
<evidence type="ECO:0000259" key="4">
    <source>
        <dbReference type="PROSITE" id="PS50075"/>
    </source>
</evidence>
<dbReference type="InterPro" id="IPR001031">
    <property type="entry name" value="Thioesterase"/>
</dbReference>
<evidence type="ECO:0000256" key="1">
    <source>
        <dbReference type="ARBA" id="ARBA00006432"/>
    </source>
</evidence>
<accession>A0A936ZAI0</accession>
<evidence type="ECO:0000256" key="2">
    <source>
        <dbReference type="ARBA" id="ARBA00022598"/>
    </source>
</evidence>
<reference evidence="5" key="1">
    <citation type="submission" date="2021-01" db="EMBL/GenBank/DDBJ databases">
        <title>Microvirga sp.</title>
        <authorList>
            <person name="Kim M.K."/>
        </authorList>
    </citation>
    <scope>NUCLEOTIDE SEQUENCE</scope>
    <source>
        <strain evidence="5">5420S-16</strain>
    </source>
</reference>
<dbReference type="InterPro" id="IPR025110">
    <property type="entry name" value="AMP-bd_C"/>
</dbReference>
<dbReference type="Pfam" id="PF00501">
    <property type="entry name" value="AMP-binding"/>
    <property type="match status" value="1"/>
</dbReference>
<sequence length="885" mass="95243">MLLENEKLARVNGFAGASPSGEGAGSEAGITLSQVLRRHATRLPHHPAIVSAAFAPLTYHDLQRQLDEIRRQLRQAGFDCNSRIGVLMPNGPEAVLAIVAVACCCIAVPLDPRLTPAEIDDRLDLLRLKALLVPQGSASAARQSAERRKLAVIEAASAGHGRLGLDIAVQAAGSPVVDVEPDPRSPAFILPTSGTTAQPKLIPFSHANMLAAADRLRAWFDLTPSDRCLSVSPPYYSHGLKVTVFTPLLTGGSIAVPANASVLALDEWFELLRPTWYSAGPTLHNAVLDKARGFADAQAAHTLRFIVSGGAPLPKDVRDDLQRILGVPVLEHYGSSEAAQMAANRPPPGPNRPGTCGQAWPGTLAVVGEGGRPLPAGEHGEVWVRGPTVMSGYLEAPALNEAAFSNGWFRTGDIGSLDQDGFLSLHGRLGELINRGGEKISPADIDAALLRHPAVAEAAAFAIPHPRLGEDVAAAIVPHPGAQTTPAELRGFLQRELASFKIPHRILILDELPKGTTGKVQRRRLREIHGAPSNHPAAQPPPDGRKEPSDLETELLTLWRRLLKSEAVTADDDFFESGGDSLLATEMLIEVERLIGHLVPETILFGAETIRQLVPRLTMLAATPATPFFQSHPDGDRPPLFFFHGDFVSGGLEARRLVELFGRGYPIITIDPHGLRGEPVPPSIAKMAADRLPLILEKQASGPFLLGGKCNGGLVAFETARLLMAAGHRVELVAIIDPPGISARPASRAMLELMQPLVAPRRLGWAYEQMARLERFLKMQSRERLAKMHNALFKANKRPPSSLLEVYSIAMAQYRPEPLNVPAVFYSAGHDGQAWRRLSPQLEVIQVPGSHLGCLTVGVEPLVDHLRHRIDALADGAPLSSSRAR</sequence>
<dbReference type="InterPro" id="IPR042099">
    <property type="entry name" value="ANL_N_sf"/>
</dbReference>
<dbReference type="Pfam" id="PF00550">
    <property type="entry name" value="PP-binding"/>
    <property type="match status" value="1"/>
</dbReference>
<gene>
    <name evidence="5" type="ORF">JKG68_08750</name>
</gene>
<keyword evidence="2" id="KW-0436">Ligase</keyword>
<dbReference type="InterPro" id="IPR020802">
    <property type="entry name" value="TesA-like"/>
</dbReference>
<feature type="domain" description="Carrier" evidence="4">
    <location>
        <begin position="546"/>
        <end position="621"/>
    </location>
</feature>
<dbReference type="Gene3D" id="3.30.300.30">
    <property type="match status" value="1"/>
</dbReference>
<dbReference type="InterPro" id="IPR036736">
    <property type="entry name" value="ACP-like_sf"/>
</dbReference>
<dbReference type="GO" id="GO:0031956">
    <property type="term" value="F:medium-chain fatty acid-CoA ligase activity"/>
    <property type="evidence" value="ECO:0007669"/>
    <property type="project" value="TreeGrafter"/>
</dbReference>
<dbReference type="PANTHER" id="PTHR43201:SF5">
    <property type="entry name" value="MEDIUM-CHAIN ACYL-COA LIGASE ACSF2, MITOCHONDRIAL"/>
    <property type="match status" value="1"/>
</dbReference>
<evidence type="ECO:0000313" key="6">
    <source>
        <dbReference type="Proteomes" id="UP000605848"/>
    </source>
</evidence>
<dbReference type="SUPFAM" id="SSF56801">
    <property type="entry name" value="Acetyl-CoA synthetase-like"/>
    <property type="match status" value="1"/>
</dbReference>
<protein>
    <submittedName>
        <fullName evidence="5">AMP-binding protein</fullName>
    </submittedName>
</protein>
<comment type="similarity">
    <text evidence="1">Belongs to the ATP-dependent AMP-binding enzyme family.</text>
</comment>
<dbReference type="AlphaFoldDB" id="A0A936ZAI0"/>
<dbReference type="RefSeq" id="WP_202058237.1">
    <property type="nucleotide sequence ID" value="NZ_JAEQMY010000009.1"/>
</dbReference>
<dbReference type="Gene3D" id="3.40.50.1820">
    <property type="entry name" value="alpha/beta hydrolase"/>
    <property type="match status" value="1"/>
</dbReference>
<dbReference type="Gene3D" id="1.10.1200.10">
    <property type="entry name" value="ACP-like"/>
    <property type="match status" value="1"/>
</dbReference>
<comment type="caution">
    <text evidence="5">The sequence shown here is derived from an EMBL/GenBank/DDBJ whole genome shotgun (WGS) entry which is preliminary data.</text>
</comment>
<dbReference type="Pfam" id="PF13193">
    <property type="entry name" value="AMP-binding_C"/>
    <property type="match status" value="1"/>
</dbReference>
<dbReference type="PROSITE" id="PS50075">
    <property type="entry name" value="CARRIER"/>
    <property type="match status" value="1"/>
</dbReference>
<dbReference type="InterPro" id="IPR009081">
    <property type="entry name" value="PP-bd_ACP"/>
</dbReference>
<dbReference type="Proteomes" id="UP000605848">
    <property type="component" value="Unassembled WGS sequence"/>
</dbReference>
<name>A0A936ZAI0_9HYPH</name>
<dbReference type="GO" id="GO:0006631">
    <property type="term" value="P:fatty acid metabolic process"/>
    <property type="evidence" value="ECO:0007669"/>
    <property type="project" value="TreeGrafter"/>
</dbReference>